<keyword evidence="1" id="KW-0732">Signal</keyword>
<dbReference type="EMBL" id="PVWO01000041">
    <property type="protein sequence ID" value="PSB58273.1"/>
    <property type="molecule type" value="Genomic_DNA"/>
</dbReference>
<comment type="caution">
    <text evidence="3">The sequence shown here is derived from an EMBL/GenBank/DDBJ whole genome shotgun (WGS) entry which is preliminary data.</text>
</comment>
<evidence type="ECO:0000256" key="1">
    <source>
        <dbReference type="SAM" id="SignalP"/>
    </source>
</evidence>
<dbReference type="Proteomes" id="UP000238937">
    <property type="component" value="Unassembled WGS sequence"/>
</dbReference>
<evidence type="ECO:0000313" key="3">
    <source>
        <dbReference type="EMBL" id="PSB58273.1"/>
    </source>
</evidence>
<accession>A0A2T1GKA9</accession>
<feature type="domain" description="SnoaL-like" evidence="2">
    <location>
        <begin position="44"/>
        <end position="154"/>
    </location>
</feature>
<dbReference type="RefSeq" id="WP_146138192.1">
    <property type="nucleotide sequence ID" value="NZ_PVWO01000041.1"/>
</dbReference>
<dbReference type="AlphaFoldDB" id="A0A2T1GKA9"/>
<reference evidence="3 4" key="1">
    <citation type="submission" date="2018-03" db="EMBL/GenBank/DDBJ databases">
        <title>The ancient ancestry and fast evolution of plastids.</title>
        <authorList>
            <person name="Moore K.R."/>
            <person name="Magnabosco C."/>
            <person name="Momper L."/>
            <person name="Gold D.A."/>
            <person name="Bosak T."/>
            <person name="Fournier G.P."/>
        </authorList>
    </citation>
    <scope>NUCLEOTIDE SEQUENCE [LARGE SCALE GENOMIC DNA]</scope>
    <source>
        <strain evidence="3 4">CCALA 037</strain>
    </source>
</reference>
<feature type="chain" id="PRO_5015594027" description="SnoaL-like domain-containing protein" evidence="1">
    <location>
        <begin position="29"/>
        <end position="168"/>
    </location>
</feature>
<dbReference type="InterPro" id="IPR037401">
    <property type="entry name" value="SnoaL-like"/>
</dbReference>
<organism evidence="3 4">
    <name type="scientific">Chamaesiphon polymorphus CCALA 037</name>
    <dbReference type="NCBI Taxonomy" id="2107692"/>
    <lineage>
        <taxon>Bacteria</taxon>
        <taxon>Bacillati</taxon>
        <taxon>Cyanobacteriota</taxon>
        <taxon>Cyanophyceae</taxon>
        <taxon>Gomontiellales</taxon>
        <taxon>Chamaesiphonaceae</taxon>
        <taxon>Chamaesiphon</taxon>
    </lineage>
</organism>
<protein>
    <recommendedName>
        <fullName evidence="2">SnoaL-like domain-containing protein</fullName>
    </recommendedName>
</protein>
<proteinExistence type="predicted"/>
<dbReference type="InterPro" id="IPR032710">
    <property type="entry name" value="NTF2-like_dom_sf"/>
</dbReference>
<dbReference type="SUPFAM" id="SSF54427">
    <property type="entry name" value="NTF2-like"/>
    <property type="match status" value="1"/>
</dbReference>
<sequence>MISSTARDSLVSAILLSIAIVAIAPAQADNNAKIQPTIQTNYDRINAAFVRKDIKGATALFTPDYVNISPEGNKQNLSEFREHYNNLFTRFNIKLTSTKATIKTIDTNASGIDVAIEQKTEGTVAGFNKIIINQTSRDSWLKTPQGWRLRQSKILTSQTTFNGQTFKG</sequence>
<gene>
    <name evidence="3" type="ORF">C7B77_05305</name>
</gene>
<keyword evidence="4" id="KW-1185">Reference proteome</keyword>
<evidence type="ECO:0000259" key="2">
    <source>
        <dbReference type="Pfam" id="PF12680"/>
    </source>
</evidence>
<dbReference type="OrthoDB" id="9824754at2"/>
<dbReference type="Pfam" id="PF12680">
    <property type="entry name" value="SnoaL_2"/>
    <property type="match status" value="1"/>
</dbReference>
<evidence type="ECO:0000313" key="4">
    <source>
        <dbReference type="Proteomes" id="UP000238937"/>
    </source>
</evidence>
<name>A0A2T1GKA9_9CYAN</name>
<dbReference type="Gene3D" id="3.10.450.50">
    <property type="match status" value="1"/>
</dbReference>
<feature type="signal peptide" evidence="1">
    <location>
        <begin position="1"/>
        <end position="28"/>
    </location>
</feature>